<gene>
    <name evidence="3" type="primary">tyrA</name>
    <name evidence="3" type="ORF">FLL46_23360</name>
</gene>
<proteinExistence type="predicted"/>
<dbReference type="InterPro" id="IPR050812">
    <property type="entry name" value="Preph/Arog_dehydrog"/>
</dbReference>
<comment type="caution">
    <text evidence="3">The sequence shown here is derived from an EMBL/GenBank/DDBJ whole genome shotgun (WGS) entry which is preliminary data.</text>
</comment>
<dbReference type="NCBIfam" id="NF008400">
    <property type="entry name" value="PRK11199.1"/>
    <property type="match status" value="1"/>
</dbReference>
<name>A0A545U517_9GAMM</name>
<evidence type="ECO:0000259" key="2">
    <source>
        <dbReference type="PROSITE" id="PS51176"/>
    </source>
</evidence>
<dbReference type="PROSITE" id="PS51176">
    <property type="entry name" value="PDH_ADH"/>
    <property type="match status" value="1"/>
</dbReference>
<dbReference type="Gene3D" id="3.40.50.720">
    <property type="entry name" value="NAD(P)-binding Rossmann-like Domain"/>
    <property type="match status" value="1"/>
</dbReference>
<dbReference type="GO" id="GO:0008977">
    <property type="term" value="F:prephenate dehydrogenase (NAD+) activity"/>
    <property type="evidence" value="ECO:0007669"/>
    <property type="project" value="UniProtKB-EC"/>
</dbReference>
<dbReference type="InterPro" id="IPR036291">
    <property type="entry name" value="NAD(P)-bd_dom_sf"/>
</dbReference>
<dbReference type="GO" id="GO:0070403">
    <property type="term" value="F:NAD+ binding"/>
    <property type="evidence" value="ECO:0007669"/>
    <property type="project" value="InterPro"/>
</dbReference>
<dbReference type="EMBL" id="VIKS01000014">
    <property type="protein sequence ID" value="TQV84552.1"/>
    <property type="molecule type" value="Genomic_DNA"/>
</dbReference>
<dbReference type="Gene3D" id="1.10.3660.10">
    <property type="entry name" value="6-phosphogluconate dehydrogenase C-terminal like domain"/>
    <property type="match status" value="1"/>
</dbReference>
<feature type="domain" description="Prephenate/arogenate dehydrogenase" evidence="2">
    <location>
        <begin position="53"/>
        <end position="315"/>
    </location>
</feature>
<dbReference type="GO" id="GO:0004106">
    <property type="term" value="F:chorismate mutase activity"/>
    <property type="evidence" value="ECO:0007669"/>
    <property type="project" value="UniProtKB-EC"/>
</dbReference>
<dbReference type="SUPFAM" id="SSF48179">
    <property type="entry name" value="6-phosphogluconate dehydrogenase C-terminal domain-like"/>
    <property type="match status" value="1"/>
</dbReference>
<accession>A0A545U517</accession>
<organism evidence="3 4">
    <name type="scientific">Aliikangiella coralliicola</name>
    <dbReference type="NCBI Taxonomy" id="2592383"/>
    <lineage>
        <taxon>Bacteria</taxon>
        <taxon>Pseudomonadati</taxon>
        <taxon>Pseudomonadota</taxon>
        <taxon>Gammaproteobacteria</taxon>
        <taxon>Oceanospirillales</taxon>
        <taxon>Pleioneaceae</taxon>
        <taxon>Aliikangiella</taxon>
    </lineage>
</organism>
<evidence type="ECO:0000256" key="1">
    <source>
        <dbReference type="ARBA" id="ARBA00023002"/>
    </source>
</evidence>
<keyword evidence="1 3" id="KW-0560">Oxidoreductase</keyword>
<evidence type="ECO:0000313" key="4">
    <source>
        <dbReference type="Proteomes" id="UP000315439"/>
    </source>
</evidence>
<dbReference type="PANTHER" id="PTHR21363:SF0">
    <property type="entry name" value="PREPHENATE DEHYDROGENASE [NADP(+)]"/>
    <property type="match status" value="1"/>
</dbReference>
<dbReference type="OrthoDB" id="5939631at2"/>
<dbReference type="InterPro" id="IPR046826">
    <property type="entry name" value="PDH_N"/>
</dbReference>
<dbReference type="InterPro" id="IPR046825">
    <property type="entry name" value="PDH_C"/>
</dbReference>
<dbReference type="EC" id="1.3.1.12" evidence="3"/>
<dbReference type="PANTHER" id="PTHR21363">
    <property type="entry name" value="PREPHENATE DEHYDROGENASE"/>
    <property type="match status" value="1"/>
</dbReference>
<sequence length="330" mass="37582">MNQQPMINVDELTLEEIDKQIHLLNEYKQKLVAQEKTEDTPSQKYECVKNGNRKVVVIGGKGQLGRLFVRLFRDSDYPVETLEKDDWPHASQLLANAALVIVAVPIHLTDSIISQLKGLADDCILADITSIKQKPLSAMLDVHGGPVVGLHPMFGPDVEDFCDQTIVVCHGREEEQYEWLLRQLLIWRVRIHRVTAAEHDQTMAIVQVLRHFSTVAYGVHLAKENGTLSDILAMSSPIYRLELAMVGRLFAQNPDLYTEIIFANQDNVDMMQRFIDRFGELLTLIKLDDKAAFKKAFLQTREWFGEYADRFLTESGQMLAAAHHSIRDSR</sequence>
<evidence type="ECO:0000313" key="3">
    <source>
        <dbReference type="EMBL" id="TQV84552.1"/>
    </source>
</evidence>
<dbReference type="Pfam" id="PF02153">
    <property type="entry name" value="PDH_N"/>
    <property type="match status" value="1"/>
</dbReference>
<dbReference type="SUPFAM" id="SSF51735">
    <property type="entry name" value="NAD(P)-binding Rossmann-fold domains"/>
    <property type="match status" value="1"/>
</dbReference>
<dbReference type="AlphaFoldDB" id="A0A545U517"/>
<reference evidence="3 4" key="1">
    <citation type="submission" date="2019-07" db="EMBL/GenBank/DDBJ databases">
        <title>Draft genome for Aliikangiella sp. M105.</title>
        <authorList>
            <person name="Wang G."/>
        </authorList>
    </citation>
    <scope>NUCLEOTIDE SEQUENCE [LARGE SCALE GENOMIC DNA]</scope>
    <source>
        <strain evidence="3 4">M105</strain>
    </source>
</reference>
<keyword evidence="3" id="KW-0413">Isomerase</keyword>
<dbReference type="RefSeq" id="WP_142934257.1">
    <property type="nucleotide sequence ID" value="NZ_ML660170.1"/>
</dbReference>
<dbReference type="Pfam" id="PF20463">
    <property type="entry name" value="PDH_C"/>
    <property type="match status" value="1"/>
</dbReference>
<keyword evidence="4" id="KW-1185">Reference proteome</keyword>
<dbReference type="EC" id="5.4.99.5" evidence="3"/>
<dbReference type="InterPro" id="IPR003099">
    <property type="entry name" value="Prephen_DH"/>
</dbReference>
<protein>
    <submittedName>
        <fullName evidence="3">Bifunctional chorismate mutase/prephenate dehydrogenase</fullName>
        <ecNumber evidence="3">1.3.1.12</ecNumber>
        <ecNumber evidence="3">5.4.99.5</ecNumber>
    </submittedName>
</protein>
<dbReference type="GO" id="GO:0004665">
    <property type="term" value="F:prephenate dehydrogenase (NADP+) activity"/>
    <property type="evidence" value="ECO:0007669"/>
    <property type="project" value="InterPro"/>
</dbReference>
<dbReference type="Proteomes" id="UP000315439">
    <property type="component" value="Unassembled WGS sequence"/>
</dbReference>
<dbReference type="InterPro" id="IPR008927">
    <property type="entry name" value="6-PGluconate_DH-like_C_sf"/>
</dbReference>
<dbReference type="GO" id="GO:0006571">
    <property type="term" value="P:tyrosine biosynthetic process"/>
    <property type="evidence" value="ECO:0007669"/>
    <property type="project" value="InterPro"/>
</dbReference>